<dbReference type="InterPro" id="IPR018060">
    <property type="entry name" value="HTH_AraC"/>
</dbReference>
<gene>
    <name evidence="5" type="ORF">SAMN04489707_10793</name>
</gene>
<keyword evidence="1" id="KW-0805">Transcription regulation</keyword>
<dbReference type="GO" id="GO:0003700">
    <property type="term" value="F:DNA-binding transcription factor activity"/>
    <property type="evidence" value="ECO:0007669"/>
    <property type="project" value="InterPro"/>
</dbReference>
<dbReference type="Pfam" id="PF12833">
    <property type="entry name" value="HTH_18"/>
    <property type="match status" value="1"/>
</dbReference>
<dbReference type="Gene3D" id="1.10.10.60">
    <property type="entry name" value="Homeodomain-like"/>
    <property type="match status" value="1"/>
</dbReference>
<evidence type="ECO:0000313" key="5">
    <source>
        <dbReference type="EMBL" id="SFV01478.1"/>
    </source>
</evidence>
<keyword evidence="6" id="KW-1185">Reference proteome</keyword>
<dbReference type="PROSITE" id="PS01124">
    <property type="entry name" value="HTH_ARAC_FAMILY_2"/>
    <property type="match status" value="1"/>
</dbReference>
<evidence type="ECO:0000256" key="3">
    <source>
        <dbReference type="ARBA" id="ARBA00023163"/>
    </source>
</evidence>
<sequence>MSGSGVRVVNGLMRVTGAWTGLLTDWLDREGLTAPRLRAQLARFAPDDVVPLPAWREALAQAAALRPGVPALGLQIGAGVQPRHLGVLGYLVAASDNLGEAMRVYLSYERLFYGANLAQVSWHGDEVDIAWPPAEQGPMFNEVSIGALVTFMSRQVDDPPRPLRISFVHEADSELRARYEAFFQCPVVFGDTHTRVRIPVSYMQIPMRHPEPGLRALLDGQAEALLRALPEPGDFDQAVQRLLLRVLPEGGVSVHRLAKMMNQSERTLQRRLGDQGLTWQMLLDRTREQLARQYLRDPALSVCEVAMMLGYSDQSAFTKAFKRWTADTPQAWRMRGARGSV</sequence>
<dbReference type="STRING" id="343013.SAMN04489707_10793"/>
<dbReference type="SMART" id="SM00342">
    <property type="entry name" value="HTH_ARAC"/>
    <property type="match status" value="1"/>
</dbReference>
<evidence type="ECO:0000259" key="4">
    <source>
        <dbReference type="PROSITE" id="PS01124"/>
    </source>
</evidence>
<evidence type="ECO:0000256" key="1">
    <source>
        <dbReference type="ARBA" id="ARBA00023015"/>
    </source>
</evidence>
<dbReference type="InterPro" id="IPR032687">
    <property type="entry name" value="AraC-type_N"/>
</dbReference>
<keyword evidence="2 5" id="KW-0238">DNA-binding</keyword>
<dbReference type="AlphaFoldDB" id="A0A1I7KVR7"/>
<accession>A0A1I7KVR7</accession>
<evidence type="ECO:0000313" key="6">
    <source>
        <dbReference type="Proteomes" id="UP000183656"/>
    </source>
</evidence>
<organism evidence="5 6">
    <name type="scientific">Paenacidovorax caeni</name>
    <dbReference type="NCBI Taxonomy" id="343013"/>
    <lineage>
        <taxon>Bacteria</taxon>
        <taxon>Pseudomonadati</taxon>
        <taxon>Pseudomonadota</taxon>
        <taxon>Betaproteobacteria</taxon>
        <taxon>Burkholderiales</taxon>
        <taxon>Comamonadaceae</taxon>
        <taxon>Paenacidovorax</taxon>
    </lineage>
</organism>
<dbReference type="PANTHER" id="PTHR47894:SF1">
    <property type="entry name" value="HTH-TYPE TRANSCRIPTIONAL REGULATOR VQSM"/>
    <property type="match status" value="1"/>
</dbReference>
<dbReference type="SUPFAM" id="SSF46689">
    <property type="entry name" value="Homeodomain-like"/>
    <property type="match status" value="1"/>
</dbReference>
<dbReference type="GO" id="GO:0005829">
    <property type="term" value="C:cytosol"/>
    <property type="evidence" value="ECO:0007669"/>
    <property type="project" value="TreeGrafter"/>
</dbReference>
<dbReference type="PANTHER" id="PTHR47894">
    <property type="entry name" value="HTH-TYPE TRANSCRIPTIONAL REGULATOR GADX"/>
    <property type="match status" value="1"/>
</dbReference>
<keyword evidence="3" id="KW-0804">Transcription</keyword>
<dbReference type="Proteomes" id="UP000183656">
    <property type="component" value="Unassembled WGS sequence"/>
</dbReference>
<feature type="domain" description="HTH araC/xylS-type" evidence="4">
    <location>
        <begin position="237"/>
        <end position="335"/>
    </location>
</feature>
<protein>
    <submittedName>
        <fullName evidence="5">AraC-type DNA-binding protein</fullName>
    </submittedName>
</protein>
<evidence type="ECO:0000256" key="2">
    <source>
        <dbReference type="ARBA" id="ARBA00023125"/>
    </source>
</evidence>
<dbReference type="InterPro" id="IPR020449">
    <property type="entry name" value="Tscrpt_reg_AraC-type_HTH"/>
</dbReference>
<name>A0A1I7KVR7_9BURK</name>
<dbReference type="GO" id="GO:0000976">
    <property type="term" value="F:transcription cis-regulatory region binding"/>
    <property type="evidence" value="ECO:0007669"/>
    <property type="project" value="TreeGrafter"/>
</dbReference>
<dbReference type="RefSeq" id="WP_074930496.1">
    <property type="nucleotide sequence ID" value="NZ_CYIG01000083.1"/>
</dbReference>
<dbReference type="Pfam" id="PF12625">
    <property type="entry name" value="Arabinose_bd"/>
    <property type="match status" value="1"/>
</dbReference>
<dbReference type="EMBL" id="FPBX01000079">
    <property type="protein sequence ID" value="SFV01478.1"/>
    <property type="molecule type" value="Genomic_DNA"/>
</dbReference>
<dbReference type="InterPro" id="IPR009057">
    <property type="entry name" value="Homeodomain-like_sf"/>
</dbReference>
<dbReference type="PRINTS" id="PR00032">
    <property type="entry name" value="HTHARAC"/>
</dbReference>
<reference evidence="5 6" key="1">
    <citation type="submission" date="2016-10" db="EMBL/GenBank/DDBJ databases">
        <authorList>
            <person name="de Groot N.N."/>
        </authorList>
    </citation>
    <scope>NUCLEOTIDE SEQUENCE [LARGE SCALE GENOMIC DNA]</scope>
    <source>
        <strain evidence="5 6">R-24608</strain>
    </source>
</reference>
<proteinExistence type="predicted"/>